<dbReference type="EMBL" id="JAANYQ010000006">
    <property type="protein sequence ID" value="KAF4123644.1"/>
    <property type="molecule type" value="Genomic_DNA"/>
</dbReference>
<dbReference type="Pfam" id="PF06320">
    <property type="entry name" value="GCN5L1"/>
    <property type="match status" value="1"/>
</dbReference>
<dbReference type="RefSeq" id="XP_035322296.1">
    <property type="nucleotide sequence ID" value="XM_035468315.1"/>
</dbReference>
<proteinExistence type="inferred from homology"/>
<feature type="compositionally biased region" description="Low complexity" evidence="3">
    <location>
        <begin position="1"/>
        <end position="22"/>
    </location>
</feature>
<feature type="compositionally biased region" description="Low complexity" evidence="3">
    <location>
        <begin position="30"/>
        <end position="41"/>
    </location>
</feature>
<evidence type="ECO:0000256" key="3">
    <source>
        <dbReference type="SAM" id="MobiDB-lite"/>
    </source>
</evidence>
<feature type="compositionally biased region" description="Polar residues" evidence="3">
    <location>
        <begin position="58"/>
        <end position="70"/>
    </location>
</feature>
<comment type="caution">
    <text evidence="4">The sequence shown here is derived from an EMBL/GenBank/DDBJ whole genome shotgun (WGS) entry which is preliminary data.</text>
</comment>
<sequence>MSSWSVSPAPWSAAPPTTTPAQAHRDDDTASTSPPSATSSGDGSGGGSSSGDAHIHSTLPSAETQRQISSARSAVVASLGNMVDRELQSRAAILHDNTRALDRQERDVVAATAGLQRQRERLAREADAAARSLKEVGHVQNWAEVLEREFLVIEDTVRRANRGRREGGGSGSGSSTGSGSAGASVCSCSECGRDEDRDVVVPDGADRKGEDIADGDDEVADGKTWSEASRSLHGESSTGTASS</sequence>
<comment type="similarity">
    <text evidence="1">Belongs to the BLOC1S1 family.</text>
</comment>
<dbReference type="InterPro" id="IPR009395">
    <property type="entry name" value="BLOC1S1"/>
</dbReference>
<feature type="compositionally biased region" description="Gly residues" evidence="3">
    <location>
        <begin position="168"/>
        <end position="180"/>
    </location>
</feature>
<dbReference type="PANTHER" id="PTHR13073:SF0">
    <property type="entry name" value="BIOGENESIS OF LYSOSOME-RELATED ORGANELLES COMPLEX 1 SUBUNIT 1"/>
    <property type="match status" value="1"/>
</dbReference>
<evidence type="ECO:0000313" key="4">
    <source>
        <dbReference type="EMBL" id="KAF4123644.1"/>
    </source>
</evidence>
<feature type="compositionally biased region" description="Basic and acidic residues" evidence="3">
    <location>
        <begin position="191"/>
        <end position="211"/>
    </location>
</feature>
<gene>
    <name evidence="4" type="ORF">GMORB2_6345</name>
</gene>
<organism evidence="4 5">
    <name type="scientific">Geosmithia morbida</name>
    <dbReference type="NCBI Taxonomy" id="1094350"/>
    <lineage>
        <taxon>Eukaryota</taxon>
        <taxon>Fungi</taxon>
        <taxon>Dikarya</taxon>
        <taxon>Ascomycota</taxon>
        <taxon>Pezizomycotina</taxon>
        <taxon>Sordariomycetes</taxon>
        <taxon>Hypocreomycetidae</taxon>
        <taxon>Hypocreales</taxon>
        <taxon>Bionectriaceae</taxon>
        <taxon>Geosmithia</taxon>
    </lineage>
</organism>
<name>A0A9P4YZ22_9HYPO</name>
<accession>A0A9P4YZ22</accession>
<feature type="region of interest" description="Disordered" evidence="3">
    <location>
        <begin position="1"/>
        <end position="70"/>
    </location>
</feature>
<dbReference type="AlphaFoldDB" id="A0A9P4YZ22"/>
<feature type="region of interest" description="Disordered" evidence="3">
    <location>
        <begin position="162"/>
        <end position="243"/>
    </location>
</feature>
<evidence type="ECO:0000313" key="5">
    <source>
        <dbReference type="Proteomes" id="UP000749293"/>
    </source>
</evidence>
<evidence type="ECO:0000256" key="2">
    <source>
        <dbReference type="ARBA" id="ARBA00019577"/>
    </source>
</evidence>
<keyword evidence="5" id="KW-1185">Reference proteome</keyword>
<dbReference type="OrthoDB" id="20018at2759"/>
<dbReference type="GO" id="GO:0016197">
    <property type="term" value="P:endosomal transport"/>
    <property type="evidence" value="ECO:0007669"/>
    <property type="project" value="TreeGrafter"/>
</dbReference>
<dbReference type="PANTHER" id="PTHR13073">
    <property type="entry name" value="BLOC-1 COMPLEX SUBUNIT 1"/>
    <property type="match status" value="1"/>
</dbReference>
<protein>
    <recommendedName>
        <fullName evidence="2">Biogenesis of lysosome-related organelles complex 1 subunit 1</fullName>
    </recommendedName>
</protein>
<dbReference type="GO" id="GO:0031083">
    <property type="term" value="C:BLOC-1 complex"/>
    <property type="evidence" value="ECO:0007669"/>
    <property type="project" value="InterPro"/>
</dbReference>
<reference evidence="4" key="1">
    <citation type="submission" date="2020-03" db="EMBL/GenBank/DDBJ databases">
        <title>Site-based positive gene gene selection in Geosmithia morbida across the United States reveals a broad range of putative effectors and factors for local host and environmental adapation.</title>
        <authorList>
            <person name="Onufrak A."/>
            <person name="Murdoch R.W."/>
            <person name="Gazis R."/>
            <person name="Huff M."/>
            <person name="Staton M."/>
            <person name="Klingeman W."/>
            <person name="Hadziabdic D."/>
        </authorList>
    </citation>
    <scope>NUCLEOTIDE SEQUENCE</scope>
    <source>
        <strain evidence="4">1262</strain>
    </source>
</reference>
<feature type="compositionally biased region" description="Polar residues" evidence="3">
    <location>
        <begin position="226"/>
        <end position="243"/>
    </location>
</feature>
<evidence type="ECO:0000256" key="1">
    <source>
        <dbReference type="ARBA" id="ARBA00007133"/>
    </source>
</evidence>
<dbReference type="Proteomes" id="UP000749293">
    <property type="component" value="Unassembled WGS sequence"/>
</dbReference>
<dbReference type="GeneID" id="55972570"/>